<dbReference type="AlphaFoldDB" id="A0A060SMM0"/>
<organism evidence="1 2">
    <name type="scientific">Pycnoporus cinnabarinus</name>
    <name type="common">Cinnabar-red polypore</name>
    <name type="synonym">Trametes cinnabarina</name>
    <dbReference type="NCBI Taxonomy" id="5643"/>
    <lineage>
        <taxon>Eukaryota</taxon>
        <taxon>Fungi</taxon>
        <taxon>Dikarya</taxon>
        <taxon>Basidiomycota</taxon>
        <taxon>Agaricomycotina</taxon>
        <taxon>Agaricomycetes</taxon>
        <taxon>Polyporales</taxon>
        <taxon>Polyporaceae</taxon>
        <taxon>Trametes</taxon>
    </lineage>
</organism>
<comment type="caution">
    <text evidence="1">The sequence shown here is derived from an EMBL/GenBank/DDBJ whole genome shotgun (WGS) entry which is preliminary data.</text>
</comment>
<dbReference type="OrthoDB" id="2749647at2759"/>
<keyword evidence="2" id="KW-1185">Reference proteome</keyword>
<evidence type="ECO:0008006" key="3">
    <source>
        <dbReference type="Google" id="ProtNLM"/>
    </source>
</evidence>
<proteinExistence type="predicted"/>
<reference evidence="1" key="1">
    <citation type="submission" date="2014-01" db="EMBL/GenBank/DDBJ databases">
        <title>The genome of the white-rot fungus Pycnoporus cinnabarinus: a basidiomycete model with a versatile arsenal for lignocellulosic biomass breakdown.</title>
        <authorList>
            <person name="Levasseur A."/>
            <person name="Lomascolo A."/>
            <person name="Ruiz-Duenas F.J."/>
            <person name="Uzan E."/>
            <person name="Piumi F."/>
            <person name="Kues U."/>
            <person name="Ram A.F.J."/>
            <person name="Murat C."/>
            <person name="Haon M."/>
            <person name="Benoit I."/>
            <person name="Arfi Y."/>
            <person name="Chevret D."/>
            <person name="Drula E."/>
            <person name="Kwon M.J."/>
            <person name="Gouret P."/>
            <person name="Lesage-Meessen L."/>
            <person name="Lombard V."/>
            <person name="Mariette J."/>
            <person name="Noirot C."/>
            <person name="Park J."/>
            <person name="Patyshakuliyeva A."/>
            <person name="Wieneger R.A.B."/>
            <person name="Wosten H.A.B."/>
            <person name="Martin F."/>
            <person name="Coutinho P.M."/>
            <person name="de Vries R."/>
            <person name="Martinez A.T."/>
            <person name="Klopp C."/>
            <person name="Pontarotti P."/>
            <person name="Henrissat B."/>
            <person name="Record E."/>
        </authorList>
    </citation>
    <scope>NUCLEOTIDE SEQUENCE [LARGE SCALE GENOMIC DNA]</scope>
    <source>
        <strain evidence="1">BRFM137</strain>
    </source>
</reference>
<evidence type="ECO:0000313" key="2">
    <source>
        <dbReference type="Proteomes" id="UP000029665"/>
    </source>
</evidence>
<protein>
    <recommendedName>
        <fullName evidence="3">F-box domain-containing protein</fullName>
    </recommendedName>
</protein>
<dbReference type="HOGENOM" id="CLU_934282_0_0_1"/>
<sequence>MSTFNGLPEELLDAILREALALPWFTFLEWSRGRPTKDRLGTRSTIPDILLVCKTWARVGQRHLYEGIVVHRNSQAKALASSLLADRRRIHDTTMTLAERIRRLRINGVQCKAVEIVLQLATNVEDLHVSLAVPASAPRIDWLPGLRRMSPTRLYLHDTEKVHANNDRLIDAIEDAVTASSDNPAYWNRLEEVHLRSMDFSIMPGLGAALSVLPRLRVITASEVWCADWWHAFLQLVGNNTRLQAVFLDCHPKLLDQTLQGRAKEIVRQNRSELRRQIGLKDYHGRFARMALDDDPTS</sequence>
<gene>
    <name evidence="1" type="ORF">BN946_scf184916.g5</name>
</gene>
<dbReference type="Proteomes" id="UP000029665">
    <property type="component" value="Unassembled WGS sequence"/>
</dbReference>
<name>A0A060SMM0_PYCCI</name>
<dbReference type="EMBL" id="CCBP010000271">
    <property type="protein sequence ID" value="CDO75421.1"/>
    <property type="molecule type" value="Genomic_DNA"/>
</dbReference>
<accession>A0A060SMM0</accession>
<evidence type="ECO:0000313" key="1">
    <source>
        <dbReference type="EMBL" id="CDO75421.1"/>
    </source>
</evidence>